<evidence type="ECO:0000313" key="1">
    <source>
        <dbReference type="EMBL" id="SDC02616.1"/>
    </source>
</evidence>
<dbReference type="EMBL" id="FMZM01000001">
    <property type="protein sequence ID" value="SDC02616.1"/>
    <property type="molecule type" value="Genomic_DNA"/>
</dbReference>
<organism evidence="1 2">
    <name type="scientific">Nocardioides lianchengensis</name>
    <dbReference type="NCBI Taxonomy" id="1045774"/>
    <lineage>
        <taxon>Bacteria</taxon>
        <taxon>Bacillati</taxon>
        <taxon>Actinomycetota</taxon>
        <taxon>Actinomycetes</taxon>
        <taxon>Propionibacteriales</taxon>
        <taxon>Nocardioidaceae</taxon>
        <taxon>Nocardioides</taxon>
    </lineage>
</organism>
<dbReference type="Gene3D" id="2.120.10.30">
    <property type="entry name" value="TolB, C-terminal domain"/>
    <property type="match status" value="1"/>
</dbReference>
<dbReference type="InterPro" id="IPR011042">
    <property type="entry name" value="6-blade_b-propeller_TolB-like"/>
</dbReference>
<dbReference type="OrthoDB" id="3791044at2"/>
<dbReference type="RefSeq" id="WP_090849657.1">
    <property type="nucleotide sequence ID" value="NZ_FMZM01000001.1"/>
</dbReference>
<dbReference type="STRING" id="1045774.SAMN05421872_10190"/>
<evidence type="ECO:0008006" key="3">
    <source>
        <dbReference type="Google" id="ProtNLM"/>
    </source>
</evidence>
<name>A0A1G6IA42_9ACTN</name>
<proteinExistence type="predicted"/>
<gene>
    <name evidence="1" type="ORF">SAMN05421872_10190</name>
</gene>
<accession>A0A1G6IA42</accession>
<protein>
    <recommendedName>
        <fullName evidence="3">WD40-like Beta Propeller Repeat</fullName>
    </recommendedName>
</protein>
<keyword evidence="2" id="KW-1185">Reference proteome</keyword>
<sequence length="429" mass="44943">MSELRERLDDLLDATPSYVVADAGAAWRAGARRRRRRQVGAGVLVVVLVLLAGLGLGALPRPGTVDPAEHRGGGVDGYPTRIADPWRISDLPDAPGPLAGFVVASERGRLGVTPGGRLLRIPEGDTSDTFPPILSDDGRHLAYLVDVRTYVLHDLVAGTRTVVPGLGDNSGRSDEPYLTYGQTPGFWSPDGERLLLMGSRRGRGATGSFLLVDADGTLSVLPDLPSPSGSPVGWLSADRLGWLVEGNAPGAVELLVTDDRAREVDRVNLEARRLESGSLNQWSGSVSPDGRSLLLVVGGPGAETDVVLDTRTGTQMWSGRIGSLWDCPTSWYDGLPVDVASGGLVDRSGRTFVVTDPALAVGCVGMAGDALAGEPHRGLGGLVFGTRTGWLSWHWREAGLGVVGGLLALAGLLVVRRRRVSGSAAPGSA</sequence>
<reference evidence="1 2" key="1">
    <citation type="submission" date="2016-10" db="EMBL/GenBank/DDBJ databases">
        <authorList>
            <person name="de Groot N.N."/>
        </authorList>
    </citation>
    <scope>NUCLEOTIDE SEQUENCE [LARGE SCALE GENOMIC DNA]</scope>
    <source>
        <strain evidence="1 2">CGMCC 4.6858</strain>
    </source>
</reference>
<dbReference type="AlphaFoldDB" id="A0A1G6IA42"/>
<dbReference type="Proteomes" id="UP000199034">
    <property type="component" value="Unassembled WGS sequence"/>
</dbReference>
<evidence type="ECO:0000313" key="2">
    <source>
        <dbReference type="Proteomes" id="UP000199034"/>
    </source>
</evidence>
<dbReference type="SUPFAM" id="SSF82171">
    <property type="entry name" value="DPP6 N-terminal domain-like"/>
    <property type="match status" value="1"/>
</dbReference>